<dbReference type="NCBIfam" id="TIGR00585">
    <property type="entry name" value="mutl"/>
    <property type="match status" value="1"/>
</dbReference>
<dbReference type="Gene3D" id="3.30.565.10">
    <property type="entry name" value="Histidine kinase-like ATPase, C-terminal domain"/>
    <property type="match status" value="1"/>
</dbReference>
<dbReference type="InterPro" id="IPR038973">
    <property type="entry name" value="MutL/Mlh/Pms-like"/>
</dbReference>
<comment type="function">
    <text evidence="5">This protein is involved in the repair of mismatches in DNA. It is required for dam-dependent methyl-directed DNA mismatch repair. May act as a 'molecular matchmaker', a protein that promotes the formation of a stable complex between two or more DNA-binding proteins in an ATP-dependent manner without itself being part of a final effector complex.</text>
</comment>
<dbReference type="PANTHER" id="PTHR10073:SF12">
    <property type="entry name" value="DNA MISMATCH REPAIR PROTEIN MLH1"/>
    <property type="match status" value="1"/>
</dbReference>
<dbReference type="Proteomes" id="UP000003511">
    <property type="component" value="Unassembled WGS sequence"/>
</dbReference>
<dbReference type="InterPro" id="IPR042121">
    <property type="entry name" value="MutL_C_regsub"/>
</dbReference>
<sequence length="654" mass="70688">MADLNEPSAGAMTAALAVDGARRSRAIAPLPDQLISQIAAGEVVERPASVVKELLENALDAGTRTLRITLDEGGVKRIVVADDGCGIPPGELPLALMRHATSKIRSLAELEAVATLGFRGEAIASIASVAELFITSRTDTCAHATRIDAQTGAISPAAGTVGTTMEVRELYFNTPARRKFLKSEQTELGHCLEVIRRTALARPDVAISVMHNGCAVQHWNASDPQTRVAKILGEVFETSHLPLDERAGALAVYGCAGLPTASRGRADQQYFFVNGRFVRDKLLTHAVRAAYEDVLHGNRYPAYVLFLDLPPESVDVNVHPSKIEVRFRDSRSIHQYVFHAVQRALARHAGASPETTSGGHAAQLQPTGPASFSARPFAGAPESPSLKSENGTTWMRQSWMRQSRMTQGTLPVAQPLALYDALFGRKDTGATASGASTAADMPYPTPEQAPAARAPLYHADDQPLGFAVGQIHGIYVLAQNASGFVIVDMHAAHERILYEQFKHALADRAIAVQPLLIPVSMTAEPVEIGIVEEEKETLDALGFDLAVLSPTSIAIRAVPALLKDADLQSLARAVLADLRAYGGSRMLTERQHEMLGTLACHSAVRANRRLTLDEMNALLRQMEATERADQCNHGRPTWYQLTLADLDRLFMRGQ</sequence>
<name>G4MAH9_9BURK</name>
<dbReference type="CDD" id="cd03482">
    <property type="entry name" value="MutL_Trans_MutL"/>
    <property type="match status" value="1"/>
</dbReference>
<dbReference type="NCBIfam" id="NF000949">
    <property type="entry name" value="PRK00095.1-2"/>
    <property type="match status" value="1"/>
</dbReference>
<dbReference type="InterPro" id="IPR020667">
    <property type="entry name" value="DNA_mismatch_repair_MutL"/>
</dbReference>
<dbReference type="InterPro" id="IPR013507">
    <property type="entry name" value="DNA_mismatch_S5_2-like"/>
</dbReference>
<accession>G4MAH9</accession>
<dbReference type="Pfam" id="PF08676">
    <property type="entry name" value="MutL_C"/>
    <property type="match status" value="1"/>
</dbReference>
<dbReference type="HOGENOM" id="CLU_004131_4_2_4"/>
<dbReference type="EMBL" id="CAFE01000158">
    <property type="protein sequence ID" value="CCD38158.1"/>
    <property type="molecule type" value="Genomic_DNA"/>
</dbReference>
<evidence type="ECO:0000256" key="2">
    <source>
        <dbReference type="ARBA" id="ARBA00021975"/>
    </source>
</evidence>
<dbReference type="InterPro" id="IPR042120">
    <property type="entry name" value="MutL_C_dimsub"/>
</dbReference>
<feature type="domain" description="MutL C-terminal dimerisation" evidence="7">
    <location>
        <begin position="467"/>
        <end position="610"/>
    </location>
</feature>
<dbReference type="Gene3D" id="3.30.230.10">
    <property type="match status" value="1"/>
</dbReference>
<dbReference type="Gene3D" id="3.30.1370.100">
    <property type="entry name" value="MutL, C-terminal domain, regulatory subdomain"/>
    <property type="match status" value="1"/>
</dbReference>
<dbReference type="SUPFAM" id="SSF55874">
    <property type="entry name" value="ATPase domain of HSP90 chaperone/DNA topoisomerase II/histidine kinase"/>
    <property type="match status" value="1"/>
</dbReference>
<evidence type="ECO:0000256" key="4">
    <source>
        <dbReference type="ARBA" id="ARBA00023204"/>
    </source>
</evidence>
<evidence type="ECO:0000259" key="7">
    <source>
        <dbReference type="SMART" id="SM00853"/>
    </source>
</evidence>
<keyword evidence="3 5" id="KW-0227">DNA damage</keyword>
<evidence type="ECO:0000313" key="9">
    <source>
        <dbReference type="EMBL" id="CCD38158.1"/>
    </source>
</evidence>
<dbReference type="SUPFAM" id="SSF54211">
    <property type="entry name" value="Ribosomal protein S5 domain 2-like"/>
    <property type="match status" value="1"/>
</dbReference>
<dbReference type="InterPro" id="IPR014790">
    <property type="entry name" value="MutL_C"/>
</dbReference>
<evidence type="ECO:0000313" key="10">
    <source>
        <dbReference type="Proteomes" id="UP000003511"/>
    </source>
</evidence>
<comment type="similarity">
    <text evidence="1 5">Belongs to the DNA mismatch repair MutL/HexB family.</text>
</comment>
<dbReference type="GO" id="GO:0016887">
    <property type="term" value="F:ATP hydrolysis activity"/>
    <property type="evidence" value="ECO:0007669"/>
    <property type="project" value="InterPro"/>
</dbReference>
<evidence type="ECO:0000259" key="8">
    <source>
        <dbReference type="SMART" id="SM01340"/>
    </source>
</evidence>
<dbReference type="STRING" id="1055526.BKIR_c25_4120"/>
<dbReference type="InterPro" id="IPR014721">
    <property type="entry name" value="Ribsml_uS5_D2-typ_fold_subgr"/>
</dbReference>
<dbReference type="PANTHER" id="PTHR10073">
    <property type="entry name" value="DNA MISMATCH REPAIR PROTEIN MLH, PMS, MUTL"/>
    <property type="match status" value="1"/>
</dbReference>
<dbReference type="InterPro" id="IPR020568">
    <property type="entry name" value="Ribosomal_Su5_D2-typ_SF"/>
</dbReference>
<dbReference type="Pfam" id="PF01119">
    <property type="entry name" value="DNA_mis_repair"/>
    <property type="match status" value="1"/>
</dbReference>
<feature type="compositionally biased region" description="Polar residues" evidence="6">
    <location>
        <begin position="353"/>
        <end position="370"/>
    </location>
</feature>
<dbReference type="CDD" id="cd16926">
    <property type="entry name" value="HATPase_MutL-MLH-PMS-like"/>
    <property type="match status" value="1"/>
</dbReference>
<proteinExistence type="inferred from homology"/>
<dbReference type="Gene3D" id="3.30.1540.20">
    <property type="entry name" value="MutL, C-terminal domain, dimerisation subdomain"/>
    <property type="match status" value="1"/>
</dbReference>
<dbReference type="GO" id="GO:0030983">
    <property type="term" value="F:mismatched DNA binding"/>
    <property type="evidence" value="ECO:0007669"/>
    <property type="project" value="InterPro"/>
</dbReference>
<dbReference type="InterPro" id="IPR002099">
    <property type="entry name" value="MutL/Mlh/PMS"/>
</dbReference>
<keyword evidence="10" id="KW-1185">Reference proteome</keyword>
<dbReference type="SMART" id="SM01340">
    <property type="entry name" value="DNA_mis_repair"/>
    <property type="match status" value="1"/>
</dbReference>
<dbReference type="HAMAP" id="MF_00149">
    <property type="entry name" value="DNA_mis_repair"/>
    <property type="match status" value="1"/>
</dbReference>
<comment type="caution">
    <text evidence="9">The sequence shown here is derived from an EMBL/GenBank/DDBJ whole genome shotgun (WGS) entry which is preliminary data.</text>
</comment>
<evidence type="ECO:0000256" key="1">
    <source>
        <dbReference type="ARBA" id="ARBA00006082"/>
    </source>
</evidence>
<dbReference type="GO" id="GO:0006298">
    <property type="term" value="P:mismatch repair"/>
    <property type="evidence" value="ECO:0007669"/>
    <property type="project" value="UniProtKB-UniRule"/>
</dbReference>
<dbReference type="GO" id="GO:0140664">
    <property type="term" value="F:ATP-dependent DNA damage sensor activity"/>
    <property type="evidence" value="ECO:0007669"/>
    <property type="project" value="InterPro"/>
</dbReference>
<feature type="domain" description="DNA mismatch repair protein S5" evidence="8">
    <location>
        <begin position="228"/>
        <end position="346"/>
    </location>
</feature>
<dbReference type="GO" id="GO:0005524">
    <property type="term" value="F:ATP binding"/>
    <property type="evidence" value="ECO:0007669"/>
    <property type="project" value="InterPro"/>
</dbReference>
<dbReference type="InterPro" id="IPR037198">
    <property type="entry name" value="MutL_C_sf"/>
</dbReference>
<feature type="region of interest" description="Disordered" evidence="6">
    <location>
        <begin position="348"/>
        <end position="391"/>
    </location>
</feature>
<dbReference type="Pfam" id="PF13589">
    <property type="entry name" value="HATPase_c_3"/>
    <property type="match status" value="1"/>
</dbReference>
<evidence type="ECO:0000256" key="3">
    <source>
        <dbReference type="ARBA" id="ARBA00022763"/>
    </source>
</evidence>
<evidence type="ECO:0000256" key="5">
    <source>
        <dbReference type="HAMAP-Rule" id="MF_00149"/>
    </source>
</evidence>
<evidence type="ECO:0000256" key="6">
    <source>
        <dbReference type="SAM" id="MobiDB-lite"/>
    </source>
</evidence>
<dbReference type="SUPFAM" id="SSF118116">
    <property type="entry name" value="DNA mismatch repair protein MutL"/>
    <property type="match status" value="1"/>
</dbReference>
<reference evidence="9 10" key="1">
    <citation type="submission" date="2011-09" db="EMBL/GenBank/DDBJ databases">
        <authorList>
            <person name="Carlier A."/>
        </authorList>
    </citation>
    <scope>NUCLEOTIDE SEQUENCE [LARGE SCALE GENOMIC DNA]</scope>
    <source>
        <strain evidence="9 10">UZHbot1</strain>
    </source>
</reference>
<reference evidence="9 10" key="2">
    <citation type="submission" date="2011-10" db="EMBL/GenBank/DDBJ databases">
        <title>Draft genome sequence of Candidatus Burkholderia kirkii.</title>
        <authorList>
            <person name="Carlier A.L."/>
            <person name="Eberl L."/>
        </authorList>
    </citation>
    <scope>NUCLEOTIDE SEQUENCE [LARGE SCALE GENOMIC DNA]</scope>
    <source>
        <strain evidence="9 10">UZHbot1</strain>
    </source>
</reference>
<organism evidence="9 10">
    <name type="scientific">Candidatus Paraburkholderia kirkii UZHbot1</name>
    <dbReference type="NCBI Taxonomy" id="1055526"/>
    <lineage>
        <taxon>Bacteria</taxon>
        <taxon>Pseudomonadati</taxon>
        <taxon>Pseudomonadota</taxon>
        <taxon>Betaproteobacteria</taxon>
        <taxon>Burkholderiales</taxon>
        <taxon>Burkholderiaceae</taxon>
        <taxon>Paraburkholderia</taxon>
    </lineage>
</organism>
<protein>
    <recommendedName>
        <fullName evidence="2 5">DNA mismatch repair protein MutL</fullName>
    </recommendedName>
</protein>
<dbReference type="FunFam" id="3.30.565.10:FF:000003">
    <property type="entry name" value="DNA mismatch repair endonuclease MutL"/>
    <property type="match status" value="1"/>
</dbReference>
<dbReference type="GO" id="GO:0032300">
    <property type="term" value="C:mismatch repair complex"/>
    <property type="evidence" value="ECO:0007669"/>
    <property type="project" value="InterPro"/>
</dbReference>
<keyword evidence="4 5" id="KW-0234">DNA repair</keyword>
<dbReference type="InterPro" id="IPR036890">
    <property type="entry name" value="HATPase_C_sf"/>
</dbReference>
<dbReference type="AlphaFoldDB" id="G4MAH9"/>
<gene>
    <name evidence="5" type="primary">mutL</name>
    <name evidence="9" type="ORF">BKIR_c25_4120</name>
</gene>
<dbReference type="SMART" id="SM00853">
    <property type="entry name" value="MutL_C"/>
    <property type="match status" value="1"/>
</dbReference>